<dbReference type="PANTHER" id="PTHR34039">
    <property type="entry name" value="UPF0102 PROTEIN YRAN"/>
    <property type="match status" value="1"/>
</dbReference>
<dbReference type="HAMAP" id="MF_00048">
    <property type="entry name" value="UPF0102"/>
    <property type="match status" value="1"/>
</dbReference>
<dbReference type="InterPro" id="IPR011335">
    <property type="entry name" value="Restrct_endonuc-II-like"/>
</dbReference>
<evidence type="ECO:0000313" key="3">
    <source>
        <dbReference type="EMBL" id="AXE23200.1"/>
    </source>
</evidence>
<dbReference type="InterPro" id="IPR011856">
    <property type="entry name" value="tRNA_endonuc-like_dom_sf"/>
</dbReference>
<dbReference type="KEGG" id="sgz:C0216_06805"/>
<dbReference type="EMBL" id="CP030862">
    <property type="protein sequence ID" value="AXE23200.1"/>
    <property type="molecule type" value="Genomic_DNA"/>
</dbReference>
<dbReference type="Proteomes" id="UP000252004">
    <property type="component" value="Chromosome"/>
</dbReference>
<organism evidence="3 4">
    <name type="scientific">Streptomyces globosus</name>
    <dbReference type="NCBI Taxonomy" id="68209"/>
    <lineage>
        <taxon>Bacteria</taxon>
        <taxon>Bacillati</taxon>
        <taxon>Actinomycetota</taxon>
        <taxon>Actinomycetes</taxon>
        <taxon>Kitasatosporales</taxon>
        <taxon>Streptomycetaceae</taxon>
        <taxon>Streptomyces</taxon>
    </lineage>
</organism>
<protein>
    <recommendedName>
        <fullName evidence="2">UPF0102 protein C0216_06805</fullName>
    </recommendedName>
</protein>
<dbReference type="Gene3D" id="3.40.1350.10">
    <property type="match status" value="1"/>
</dbReference>
<dbReference type="PANTHER" id="PTHR34039:SF1">
    <property type="entry name" value="UPF0102 PROTEIN YRAN"/>
    <property type="match status" value="1"/>
</dbReference>
<dbReference type="AlphaFoldDB" id="A0A344TX29"/>
<dbReference type="InterPro" id="IPR003509">
    <property type="entry name" value="UPF0102_YraN-like"/>
</dbReference>
<evidence type="ECO:0000256" key="2">
    <source>
        <dbReference type="HAMAP-Rule" id="MF_00048"/>
    </source>
</evidence>
<gene>
    <name evidence="3" type="ORF">C0216_06805</name>
</gene>
<evidence type="ECO:0000313" key="4">
    <source>
        <dbReference type="Proteomes" id="UP000252004"/>
    </source>
</evidence>
<keyword evidence="4" id="KW-1185">Reference proteome</keyword>
<accession>A0A344TX29</accession>
<evidence type="ECO:0000256" key="1">
    <source>
        <dbReference type="ARBA" id="ARBA00006738"/>
    </source>
</evidence>
<dbReference type="SUPFAM" id="SSF52980">
    <property type="entry name" value="Restriction endonuclease-like"/>
    <property type="match status" value="1"/>
</dbReference>
<sequence length="123" mass="13395">MDAKGVARQAMGRYGEELAARRLAEAGMTVIERNWRCRAGEIDILARDGDALVVCEVKTRREGPYEHPMAAVRPGKAERLRRLAGRWLADHGGPPPGGVRIDLVGVVLPRRGAPVVEHVRGVA</sequence>
<comment type="similarity">
    <text evidence="1 2">Belongs to the UPF0102 family.</text>
</comment>
<dbReference type="Pfam" id="PF02021">
    <property type="entry name" value="UPF0102"/>
    <property type="match status" value="1"/>
</dbReference>
<dbReference type="CDD" id="cd20736">
    <property type="entry name" value="PoNe_Nuclease"/>
    <property type="match status" value="1"/>
</dbReference>
<dbReference type="RefSeq" id="WP_114054382.1">
    <property type="nucleotide sequence ID" value="NZ_CP030862.1"/>
</dbReference>
<dbReference type="GO" id="GO:0003676">
    <property type="term" value="F:nucleic acid binding"/>
    <property type="evidence" value="ECO:0007669"/>
    <property type="project" value="InterPro"/>
</dbReference>
<proteinExistence type="inferred from homology"/>
<name>A0A344TX29_9ACTN</name>
<dbReference type="NCBIfam" id="NF009154">
    <property type="entry name" value="PRK12497.3-3"/>
    <property type="match status" value="1"/>
</dbReference>
<reference evidence="3 4" key="1">
    <citation type="submission" date="2018-01" db="EMBL/GenBank/DDBJ databases">
        <title>Draft genome Sequence of streptomyces globosus LZH-48.</title>
        <authorList>
            <person name="Ran K."/>
            <person name="Li Z."/>
            <person name="Wei S."/>
            <person name="Dong R."/>
        </authorList>
    </citation>
    <scope>NUCLEOTIDE SEQUENCE [LARGE SCALE GENOMIC DNA]</scope>
    <source>
        <strain evidence="3 4">LZH-48</strain>
    </source>
</reference>
<dbReference type="OrthoDB" id="9794876at2"/>